<proteinExistence type="predicted"/>
<evidence type="ECO:0000313" key="2">
    <source>
        <dbReference type="Proteomes" id="UP000437131"/>
    </source>
</evidence>
<dbReference type="Proteomes" id="UP000437131">
    <property type="component" value="Unassembled WGS sequence"/>
</dbReference>
<protein>
    <submittedName>
        <fullName evidence="1">Uncharacterized protein</fullName>
    </submittedName>
</protein>
<accession>A0A844GM56</accession>
<gene>
    <name evidence="1" type="ORF">GGC33_01220</name>
</gene>
<dbReference type="RefSeq" id="WP_155082464.1">
    <property type="nucleotide sequence ID" value="NZ_WMIA01000001.1"/>
</dbReference>
<reference evidence="1 2" key="1">
    <citation type="submission" date="2019-11" db="EMBL/GenBank/DDBJ databases">
        <title>Isolation of a new High Light Tolerant Cyanobacteria.</title>
        <authorList>
            <person name="Dobson Z."/>
            <person name="Vaughn N."/>
            <person name="Vaughn M."/>
            <person name="Fromme P."/>
            <person name="Mazor Y."/>
        </authorList>
    </citation>
    <scope>NUCLEOTIDE SEQUENCE [LARGE SCALE GENOMIC DNA]</scope>
    <source>
        <strain evidence="1 2">0216</strain>
    </source>
</reference>
<sequence length="45" mass="5193">MHSRKLESTRFINTLIVDSKNLKNWTGAKQRTVITINKGVSYVED</sequence>
<comment type="caution">
    <text evidence="1">The sequence shown here is derived from an EMBL/GenBank/DDBJ whole genome shotgun (WGS) entry which is preliminary data.</text>
</comment>
<name>A0A844GM56_9CHRO</name>
<evidence type="ECO:0000313" key="1">
    <source>
        <dbReference type="EMBL" id="MTF37557.1"/>
    </source>
</evidence>
<dbReference type="AlphaFoldDB" id="A0A844GM56"/>
<organism evidence="1 2">
    <name type="scientific">Cyanobacterium aponinum 0216</name>
    <dbReference type="NCBI Taxonomy" id="2676140"/>
    <lineage>
        <taxon>Bacteria</taxon>
        <taxon>Bacillati</taxon>
        <taxon>Cyanobacteriota</taxon>
        <taxon>Cyanophyceae</taxon>
        <taxon>Oscillatoriophycideae</taxon>
        <taxon>Chroococcales</taxon>
        <taxon>Geminocystaceae</taxon>
        <taxon>Cyanobacterium</taxon>
    </lineage>
</organism>
<dbReference type="EMBL" id="WMIA01000001">
    <property type="protein sequence ID" value="MTF37557.1"/>
    <property type="molecule type" value="Genomic_DNA"/>
</dbReference>